<protein>
    <submittedName>
        <fullName evidence="1">Uncharacterized protein</fullName>
    </submittedName>
</protein>
<sequence length="68" mass="8045">MMCFLTITILYKIISIRIMSEIFWQRRSEKHFQDLLLGWWIEIEPKSKLSGVVEPNLGDFASELLLLC</sequence>
<reference evidence="1 2" key="2">
    <citation type="journal article" date="2022" name="Mol. Ecol. Resour.">
        <title>The genomes of chicory, endive, great burdock and yacon provide insights into Asteraceae paleo-polyploidization history and plant inulin production.</title>
        <authorList>
            <person name="Fan W."/>
            <person name="Wang S."/>
            <person name="Wang H."/>
            <person name="Wang A."/>
            <person name="Jiang F."/>
            <person name="Liu H."/>
            <person name="Zhao H."/>
            <person name="Xu D."/>
            <person name="Zhang Y."/>
        </authorList>
    </citation>
    <scope>NUCLEOTIDE SEQUENCE [LARGE SCALE GENOMIC DNA]</scope>
    <source>
        <strain evidence="2">cv. Niubang</strain>
    </source>
</reference>
<evidence type="ECO:0000313" key="2">
    <source>
        <dbReference type="Proteomes" id="UP001055879"/>
    </source>
</evidence>
<organism evidence="1 2">
    <name type="scientific">Arctium lappa</name>
    <name type="common">Greater burdock</name>
    <name type="synonym">Lappa major</name>
    <dbReference type="NCBI Taxonomy" id="4217"/>
    <lineage>
        <taxon>Eukaryota</taxon>
        <taxon>Viridiplantae</taxon>
        <taxon>Streptophyta</taxon>
        <taxon>Embryophyta</taxon>
        <taxon>Tracheophyta</taxon>
        <taxon>Spermatophyta</taxon>
        <taxon>Magnoliopsida</taxon>
        <taxon>eudicotyledons</taxon>
        <taxon>Gunneridae</taxon>
        <taxon>Pentapetalae</taxon>
        <taxon>asterids</taxon>
        <taxon>campanulids</taxon>
        <taxon>Asterales</taxon>
        <taxon>Asteraceae</taxon>
        <taxon>Carduoideae</taxon>
        <taxon>Cardueae</taxon>
        <taxon>Arctiinae</taxon>
        <taxon>Arctium</taxon>
    </lineage>
</organism>
<dbReference type="EMBL" id="CM042057">
    <property type="protein sequence ID" value="KAI3693412.1"/>
    <property type="molecule type" value="Genomic_DNA"/>
</dbReference>
<dbReference type="Proteomes" id="UP001055879">
    <property type="component" value="Linkage Group LG11"/>
</dbReference>
<proteinExistence type="predicted"/>
<keyword evidence="2" id="KW-1185">Reference proteome</keyword>
<reference evidence="2" key="1">
    <citation type="journal article" date="2022" name="Mol. Ecol. Resour.">
        <title>The genomes of chicory, endive, great burdock and yacon provide insights into Asteraceae palaeo-polyploidization history and plant inulin production.</title>
        <authorList>
            <person name="Fan W."/>
            <person name="Wang S."/>
            <person name="Wang H."/>
            <person name="Wang A."/>
            <person name="Jiang F."/>
            <person name="Liu H."/>
            <person name="Zhao H."/>
            <person name="Xu D."/>
            <person name="Zhang Y."/>
        </authorList>
    </citation>
    <scope>NUCLEOTIDE SEQUENCE [LARGE SCALE GENOMIC DNA]</scope>
    <source>
        <strain evidence="2">cv. Niubang</strain>
    </source>
</reference>
<evidence type="ECO:0000313" key="1">
    <source>
        <dbReference type="EMBL" id="KAI3693412.1"/>
    </source>
</evidence>
<accession>A0ACB8Z5X4</accession>
<name>A0ACB8Z5X4_ARCLA</name>
<gene>
    <name evidence="1" type="ORF">L6452_33247</name>
</gene>
<comment type="caution">
    <text evidence="1">The sequence shown here is derived from an EMBL/GenBank/DDBJ whole genome shotgun (WGS) entry which is preliminary data.</text>
</comment>